<feature type="region of interest" description="Disordered" evidence="1">
    <location>
        <begin position="54"/>
        <end position="83"/>
    </location>
</feature>
<organism evidence="2">
    <name type="scientific">Oryza meridionalis</name>
    <dbReference type="NCBI Taxonomy" id="40149"/>
    <lineage>
        <taxon>Eukaryota</taxon>
        <taxon>Viridiplantae</taxon>
        <taxon>Streptophyta</taxon>
        <taxon>Embryophyta</taxon>
        <taxon>Tracheophyta</taxon>
        <taxon>Spermatophyta</taxon>
        <taxon>Magnoliopsida</taxon>
        <taxon>Liliopsida</taxon>
        <taxon>Poales</taxon>
        <taxon>Poaceae</taxon>
        <taxon>BOP clade</taxon>
        <taxon>Oryzoideae</taxon>
        <taxon>Oryzeae</taxon>
        <taxon>Oryzinae</taxon>
        <taxon>Oryza</taxon>
    </lineage>
</organism>
<dbReference type="EnsemblPlants" id="OMERI06G15620.1">
    <property type="protein sequence ID" value="OMERI06G15620.1"/>
    <property type="gene ID" value="OMERI06G15620"/>
</dbReference>
<evidence type="ECO:0000313" key="3">
    <source>
        <dbReference type="Proteomes" id="UP000008021"/>
    </source>
</evidence>
<proteinExistence type="predicted"/>
<reference evidence="2" key="1">
    <citation type="submission" date="2015-04" db="UniProtKB">
        <authorList>
            <consortium name="EnsemblPlants"/>
        </authorList>
    </citation>
    <scope>IDENTIFICATION</scope>
</reference>
<keyword evidence="3" id="KW-1185">Reference proteome</keyword>
<evidence type="ECO:0000313" key="2">
    <source>
        <dbReference type="EnsemblPlants" id="OMERI06G15620.1"/>
    </source>
</evidence>
<feature type="compositionally biased region" description="Polar residues" evidence="1">
    <location>
        <begin position="1"/>
        <end position="10"/>
    </location>
</feature>
<dbReference type="Gramene" id="OMERI06G15620.1">
    <property type="protein sequence ID" value="OMERI06G15620.1"/>
    <property type="gene ID" value="OMERI06G15620"/>
</dbReference>
<dbReference type="AlphaFoldDB" id="A0A0E0E1P8"/>
<dbReference type="Proteomes" id="UP000008021">
    <property type="component" value="Chromosome 6"/>
</dbReference>
<protein>
    <submittedName>
        <fullName evidence="2">Uncharacterized protein</fullName>
    </submittedName>
</protein>
<accession>A0A0E0E1P8</accession>
<name>A0A0E0E1P8_9ORYZ</name>
<reference evidence="2" key="2">
    <citation type="submission" date="2018-05" db="EMBL/GenBank/DDBJ databases">
        <title>OmerRS3 (Oryza meridionalis Reference Sequence Version 3).</title>
        <authorList>
            <person name="Zhang J."/>
            <person name="Kudrna D."/>
            <person name="Lee S."/>
            <person name="Talag J."/>
            <person name="Welchert J."/>
            <person name="Wing R.A."/>
        </authorList>
    </citation>
    <scope>NUCLEOTIDE SEQUENCE [LARGE SCALE GENOMIC DNA]</scope>
    <source>
        <strain evidence="2">cv. OR44</strain>
    </source>
</reference>
<dbReference type="HOGENOM" id="CLU_2546448_0_0_1"/>
<feature type="region of interest" description="Disordered" evidence="1">
    <location>
        <begin position="1"/>
        <end position="25"/>
    </location>
</feature>
<dbReference type="eggNOG" id="KOG2058">
    <property type="taxonomic scope" value="Eukaryota"/>
</dbReference>
<evidence type="ECO:0000256" key="1">
    <source>
        <dbReference type="SAM" id="MobiDB-lite"/>
    </source>
</evidence>
<sequence>MKRTSGSNATRNRIRRRREFDSHDGGEWKVTVTAMEMVEQRQYSGHAKVEGWRVGGTGLHKGKGRRGQAKVETEGTRCAVPAG</sequence>